<dbReference type="AlphaFoldDB" id="A0A5N7MLK7"/>
<evidence type="ECO:0000256" key="1">
    <source>
        <dbReference type="SAM" id="MobiDB-lite"/>
    </source>
</evidence>
<comment type="caution">
    <text evidence="2">The sequence shown here is derived from an EMBL/GenBank/DDBJ whole genome shotgun (WGS) entry which is preliminary data.</text>
</comment>
<organism evidence="2 3">
    <name type="scientific">Microvirga tunisiensis</name>
    <dbReference type="NCBI Taxonomy" id="2108360"/>
    <lineage>
        <taxon>Bacteria</taxon>
        <taxon>Pseudomonadati</taxon>
        <taxon>Pseudomonadota</taxon>
        <taxon>Alphaproteobacteria</taxon>
        <taxon>Hyphomicrobiales</taxon>
        <taxon>Methylobacteriaceae</taxon>
        <taxon>Microvirga</taxon>
    </lineage>
</organism>
<dbReference type="EMBL" id="VOSK01000083">
    <property type="protein sequence ID" value="MPR27329.1"/>
    <property type="molecule type" value="Genomic_DNA"/>
</dbReference>
<feature type="compositionally biased region" description="Basic residues" evidence="1">
    <location>
        <begin position="7"/>
        <end position="19"/>
    </location>
</feature>
<evidence type="ECO:0000313" key="2">
    <source>
        <dbReference type="EMBL" id="MPR27329.1"/>
    </source>
</evidence>
<protein>
    <submittedName>
        <fullName evidence="2">Uncharacterized protein</fullName>
    </submittedName>
</protein>
<dbReference type="Proteomes" id="UP000403266">
    <property type="component" value="Unassembled WGS sequence"/>
</dbReference>
<gene>
    <name evidence="2" type="ORF">FS320_19520</name>
</gene>
<proteinExistence type="predicted"/>
<feature type="region of interest" description="Disordered" evidence="1">
    <location>
        <begin position="1"/>
        <end position="20"/>
    </location>
</feature>
<evidence type="ECO:0000313" key="3">
    <source>
        <dbReference type="Proteomes" id="UP000403266"/>
    </source>
</evidence>
<reference evidence="2 3" key="1">
    <citation type="journal article" date="2019" name="Syst. Appl. Microbiol.">
        <title>Microvirga tunisiensis sp. nov., a root nodule symbiotic bacterium isolated from Lupinus micranthus and L. luteus grown in Northern Tunisia.</title>
        <authorList>
            <person name="Msaddak A."/>
            <person name="Rejili M."/>
            <person name="Duran D."/>
            <person name="Mars M."/>
            <person name="Palacios J.M."/>
            <person name="Ruiz-Argueso T."/>
            <person name="Rey L."/>
            <person name="Imperial J."/>
        </authorList>
    </citation>
    <scope>NUCLEOTIDE SEQUENCE [LARGE SCALE GENOMIC DNA]</scope>
    <source>
        <strain evidence="2 3">Lmie10</strain>
    </source>
</reference>
<keyword evidence="3" id="KW-1185">Reference proteome</keyword>
<sequence length="73" mass="8369">MAAHMRGVMKAKKPKRALGTRRSITRLESQLAAVEAQIARLEQDPRLGLAEHDHFLLWKRPSLFMTERPAVLH</sequence>
<accession>A0A5N7MLK7</accession>
<name>A0A5N7MLK7_9HYPH</name>